<evidence type="ECO:0000256" key="1">
    <source>
        <dbReference type="SAM" id="MobiDB-lite"/>
    </source>
</evidence>
<name>Q4L4Y5_STAHJ</name>
<dbReference type="KEGG" id="sha:SH1981"/>
<protein>
    <submittedName>
        <fullName evidence="2">Uncharacterized protein</fullName>
    </submittedName>
</protein>
<organism evidence="2 3">
    <name type="scientific">Staphylococcus haemolyticus (strain JCSC1435)</name>
    <dbReference type="NCBI Taxonomy" id="279808"/>
    <lineage>
        <taxon>Bacteria</taxon>
        <taxon>Bacillati</taxon>
        <taxon>Bacillota</taxon>
        <taxon>Bacilli</taxon>
        <taxon>Bacillales</taxon>
        <taxon>Staphylococcaceae</taxon>
        <taxon>Staphylococcus</taxon>
    </lineage>
</organism>
<reference evidence="2 3" key="1">
    <citation type="journal article" date="2005" name="J. Bacteriol.">
        <title>Whole-genome sequencing of Staphylococcus haemolyticus uncovers the extreme plasticity of its genome and the evolution of human-colonizing staphylococcal species.</title>
        <authorList>
            <person name="Takeuchi F."/>
            <person name="Watanabe S."/>
            <person name="Baba T."/>
            <person name="Yuzawa H."/>
            <person name="Ito T."/>
            <person name="Morimoto Y."/>
            <person name="Kuroda M."/>
            <person name="Cui L."/>
            <person name="Takahashi M."/>
            <person name="Ankai A."/>
            <person name="Baba S."/>
            <person name="Fukui S."/>
            <person name="Lee J.C."/>
            <person name="Hiramatsu K."/>
        </authorList>
    </citation>
    <scope>NUCLEOTIDE SEQUENCE [LARGE SCALE GENOMIC DNA]</scope>
    <source>
        <strain evidence="2 3">JCSC1435</strain>
    </source>
</reference>
<evidence type="ECO:0000313" key="2">
    <source>
        <dbReference type="EMBL" id="BAE05290.1"/>
    </source>
</evidence>
<dbReference type="AlphaFoldDB" id="Q4L4Y5"/>
<dbReference type="Proteomes" id="UP000000543">
    <property type="component" value="Chromosome"/>
</dbReference>
<proteinExistence type="predicted"/>
<gene>
    <name evidence="2" type="ordered locus">SH1981</name>
</gene>
<sequence>MEIPQAKQAGVGAPAKRISHGNSTKPLF</sequence>
<accession>Q4L4Y5</accession>
<dbReference type="EMBL" id="AP006716">
    <property type="protein sequence ID" value="BAE05290.1"/>
    <property type="molecule type" value="Genomic_DNA"/>
</dbReference>
<evidence type="ECO:0000313" key="3">
    <source>
        <dbReference type="Proteomes" id="UP000000543"/>
    </source>
</evidence>
<feature type="region of interest" description="Disordered" evidence="1">
    <location>
        <begin position="1"/>
        <end position="28"/>
    </location>
</feature>
<dbReference type="HOGENOM" id="CLU_3412917_0_0_9"/>